<protein>
    <submittedName>
        <fullName evidence="1">Uncharacterized protein</fullName>
    </submittedName>
</protein>
<gene>
    <name evidence="1" type="ORF">MLD38_023081</name>
</gene>
<organism evidence="1 2">
    <name type="scientific">Melastoma candidum</name>
    <dbReference type="NCBI Taxonomy" id="119954"/>
    <lineage>
        <taxon>Eukaryota</taxon>
        <taxon>Viridiplantae</taxon>
        <taxon>Streptophyta</taxon>
        <taxon>Embryophyta</taxon>
        <taxon>Tracheophyta</taxon>
        <taxon>Spermatophyta</taxon>
        <taxon>Magnoliopsida</taxon>
        <taxon>eudicotyledons</taxon>
        <taxon>Gunneridae</taxon>
        <taxon>Pentapetalae</taxon>
        <taxon>rosids</taxon>
        <taxon>malvids</taxon>
        <taxon>Myrtales</taxon>
        <taxon>Melastomataceae</taxon>
        <taxon>Melastomatoideae</taxon>
        <taxon>Melastomateae</taxon>
        <taxon>Melastoma</taxon>
    </lineage>
</organism>
<accession>A0ACB9QN73</accession>
<comment type="caution">
    <text evidence="1">The sequence shown here is derived from an EMBL/GenBank/DDBJ whole genome shotgun (WGS) entry which is preliminary data.</text>
</comment>
<keyword evidence="2" id="KW-1185">Reference proteome</keyword>
<reference evidence="2" key="1">
    <citation type="journal article" date="2023" name="Front. Plant Sci.">
        <title>Chromosomal-level genome assembly of Melastoma candidum provides insights into trichome evolution.</title>
        <authorList>
            <person name="Zhong Y."/>
            <person name="Wu W."/>
            <person name="Sun C."/>
            <person name="Zou P."/>
            <person name="Liu Y."/>
            <person name="Dai S."/>
            <person name="Zhou R."/>
        </authorList>
    </citation>
    <scope>NUCLEOTIDE SEQUENCE [LARGE SCALE GENOMIC DNA]</scope>
</reference>
<dbReference type="EMBL" id="CM042885">
    <property type="protein sequence ID" value="KAI4367332.1"/>
    <property type="molecule type" value="Genomic_DNA"/>
</dbReference>
<name>A0ACB9QN73_9MYRT</name>
<sequence length="125" mass="14140">MGPRYDRNIWVRTSCTSLELCSLLTSSTNNGKNCVTYLLNDSLSRLVRVLREDTSNDVLADSSSFFAELMGRIQRATTGRDPDLVWGPGVSLAQLRYVWRTSTHTETRWDSTVNSSQESGRLFSR</sequence>
<evidence type="ECO:0000313" key="1">
    <source>
        <dbReference type="EMBL" id="KAI4367332.1"/>
    </source>
</evidence>
<evidence type="ECO:0000313" key="2">
    <source>
        <dbReference type="Proteomes" id="UP001057402"/>
    </source>
</evidence>
<proteinExistence type="predicted"/>
<dbReference type="Proteomes" id="UP001057402">
    <property type="component" value="Chromosome 6"/>
</dbReference>